<keyword evidence="4" id="KW-1185">Reference proteome</keyword>
<evidence type="ECO:0000313" key="3">
    <source>
        <dbReference type="Proteomes" id="UP000886597"/>
    </source>
</evidence>
<proteinExistence type="predicted"/>
<dbReference type="EMBL" id="BKBO01000063">
    <property type="protein sequence ID" value="GEQ50560.1"/>
    <property type="molecule type" value="Genomic_DNA"/>
</dbReference>
<name>A0AAN4ZU31_9ENTE</name>
<dbReference type="EMBL" id="BKBQ01000063">
    <property type="protein sequence ID" value="GEQ55568.1"/>
    <property type="molecule type" value="Genomic_DNA"/>
</dbReference>
<dbReference type="Proteomes" id="UP000886607">
    <property type="component" value="Unassembled WGS sequence"/>
</dbReference>
<sequence>MVHLFAYIEQIGEALENSIDVDHNDCRESILNCCLKDTFDWYKQVITTIGENYGCNKERICKKF</sequence>
<dbReference type="Proteomes" id="UP000886597">
    <property type="component" value="Unassembled WGS sequence"/>
</dbReference>
<accession>A0AAN4ZU31</accession>
<protein>
    <submittedName>
        <fullName evidence="2">Uncharacterized protein</fullName>
    </submittedName>
</protein>
<evidence type="ECO:0000313" key="1">
    <source>
        <dbReference type="EMBL" id="GEQ50560.1"/>
    </source>
</evidence>
<evidence type="ECO:0000313" key="2">
    <source>
        <dbReference type="EMBL" id="GEQ55568.1"/>
    </source>
</evidence>
<dbReference type="AlphaFoldDB" id="A0AAN4ZU31"/>
<organism evidence="2 3">
    <name type="scientific">Tetragenococcus koreensis</name>
    <dbReference type="NCBI Taxonomy" id="290335"/>
    <lineage>
        <taxon>Bacteria</taxon>
        <taxon>Bacillati</taxon>
        <taxon>Bacillota</taxon>
        <taxon>Bacilli</taxon>
        <taxon>Lactobacillales</taxon>
        <taxon>Enterococcaceae</taxon>
        <taxon>Tetragenococcus</taxon>
    </lineage>
</organism>
<reference evidence="2" key="2">
    <citation type="journal article" date="2020" name="Int. Dairy J.">
        <title>Lactic acid bacterial diversity in Brie cheese focusing on salt concentration and pH of isolation medium and characterisation of halophilic and alkaliphilic lactic acid bacterial isolates.</title>
        <authorList>
            <person name="Unno R."/>
            <person name="Matsutani M."/>
            <person name="Suzuki T."/>
            <person name="Kodama K."/>
            <person name="Matsushita H."/>
            <person name="Yamasato K."/>
            <person name="Koizumi Y."/>
            <person name="Ishikawa M."/>
        </authorList>
    </citation>
    <scope>NUCLEOTIDE SEQUENCE</scope>
    <source>
        <strain evidence="2">7C1</strain>
        <strain evidence="1">8C4</strain>
    </source>
</reference>
<reference evidence="2" key="1">
    <citation type="submission" date="2019-08" db="EMBL/GenBank/DDBJ databases">
        <authorList>
            <person name="Ishikawa M."/>
            <person name="Suzuki T."/>
            <person name="Matsutani M."/>
        </authorList>
    </citation>
    <scope>NUCLEOTIDE SEQUENCE</scope>
    <source>
        <strain evidence="2">7C1</strain>
        <strain evidence="1">8C4</strain>
    </source>
</reference>
<comment type="caution">
    <text evidence="2">The sequence shown here is derived from an EMBL/GenBank/DDBJ whole genome shotgun (WGS) entry which is preliminary data.</text>
</comment>
<evidence type="ECO:0000313" key="4">
    <source>
        <dbReference type="Proteomes" id="UP000886607"/>
    </source>
</evidence>
<gene>
    <name evidence="1" type="ORF">TK11N_24120</name>
    <name evidence="2" type="ORF">TK2N_24120</name>
</gene>